<name>A0A511XCL4_9PROT</name>
<protein>
    <submittedName>
        <fullName evidence="1">Uncharacterized protein</fullName>
    </submittedName>
</protein>
<dbReference type="Pfam" id="PF20228">
    <property type="entry name" value="DUF6587"/>
    <property type="match status" value="1"/>
</dbReference>
<dbReference type="InterPro" id="IPR046494">
    <property type="entry name" value="DUF6587"/>
</dbReference>
<reference evidence="1 2" key="1">
    <citation type="submission" date="2019-07" db="EMBL/GenBank/DDBJ databases">
        <title>Whole genome shotgun sequence of Acetobacter nitrogenifigens NBRC 105050.</title>
        <authorList>
            <person name="Hosoyama A."/>
            <person name="Uohara A."/>
            <person name="Ohji S."/>
            <person name="Ichikawa N."/>
        </authorList>
    </citation>
    <scope>NUCLEOTIDE SEQUENCE [LARGE SCALE GENOMIC DNA]</scope>
    <source>
        <strain evidence="1 2">NBRC 105050</strain>
    </source>
</reference>
<gene>
    <name evidence="1" type="ORF">ANI02nite_25910</name>
</gene>
<comment type="caution">
    <text evidence="1">The sequence shown here is derived from an EMBL/GenBank/DDBJ whole genome shotgun (WGS) entry which is preliminary data.</text>
</comment>
<dbReference type="EMBL" id="BJYF01000020">
    <property type="protein sequence ID" value="GEN60707.1"/>
    <property type="molecule type" value="Genomic_DNA"/>
</dbReference>
<dbReference type="AlphaFoldDB" id="A0A511XCL4"/>
<evidence type="ECO:0000313" key="2">
    <source>
        <dbReference type="Proteomes" id="UP000321635"/>
    </source>
</evidence>
<organism evidence="1 2">
    <name type="scientific">Acetobacter nitrogenifigens DSM 23921 = NBRC 105050</name>
    <dbReference type="NCBI Taxonomy" id="1120919"/>
    <lineage>
        <taxon>Bacteria</taxon>
        <taxon>Pseudomonadati</taxon>
        <taxon>Pseudomonadota</taxon>
        <taxon>Alphaproteobacteria</taxon>
        <taxon>Acetobacterales</taxon>
        <taxon>Acetobacteraceae</taxon>
        <taxon>Acetobacter</taxon>
    </lineage>
</organism>
<evidence type="ECO:0000313" key="1">
    <source>
        <dbReference type="EMBL" id="GEN60707.1"/>
    </source>
</evidence>
<sequence>MIETAIVVVVVACCSFYWLGRLAPSAVRPVWQSLSRALASVGAPAPMQRAVAGRLGARSGGCGACKGCDKGGGCH</sequence>
<proteinExistence type="predicted"/>
<keyword evidence="2" id="KW-1185">Reference proteome</keyword>
<dbReference type="Proteomes" id="UP000321635">
    <property type="component" value="Unassembled WGS sequence"/>
</dbReference>
<dbReference type="RefSeq" id="WP_035376614.1">
    <property type="nucleotide sequence ID" value="NZ_AUBI01000011.1"/>
</dbReference>
<accession>A0A511XCL4</accession>
<dbReference type="STRING" id="1120919.GCA_000429165_02697"/>